<proteinExistence type="predicted"/>
<protein>
    <submittedName>
        <fullName evidence="2">Uncharacterized protein</fullName>
    </submittedName>
</protein>
<dbReference type="AlphaFoldDB" id="A0A0D7CST2"/>
<evidence type="ECO:0000256" key="1">
    <source>
        <dbReference type="SAM" id="MobiDB-lite"/>
    </source>
</evidence>
<feature type="region of interest" description="Disordered" evidence="1">
    <location>
        <begin position="46"/>
        <end position="68"/>
    </location>
</feature>
<gene>
    <name evidence="2" type="ORF">SNA_01725</name>
</gene>
<dbReference type="Proteomes" id="UP000032458">
    <property type="component" value="Unassembled WGS sequence"/>
</dbReference>
<keyword evidence="3" id="KW-1185">Reference proteome</keyword>
<dbReference type="EMBL" id="JRKI01000003">
    <property type="protein sequence ID" value="KIZ19278.1"/>
    <property type="molecule type" value="Genomic_DNA"/>
</dbReference>
<evidence type="ECO:0000313" key="2">
    <source>
        <dbReference type="EMBL" id="KIZ19278.1"/>
    </source>
</evidence>
<evidence type="ECO:0000313" key="3">
    <source>
        <dbReference type="Proteomes" id="UP000032458"/>
    </source>
</evidence>
<organism evidence="2 3">
    <name type="scientific">Streptomyces natalensis ATCC 27448</name>
    <dbReference type="NCBI Taxonomy" id="1240678"/>
    <lineage>
        <taxon>Bacteria</taxon>
        <taxon>Bacillati</taxon>
        <taxon>Actinomycetota</taxon>
        <taxon>Actinomycetes</taxon>
        <taxon>Kitasatosporales</taxon>
        <taxon>Streptomycetaceae</taxon>
        <taxon>Streptomyces</taxon>
    </lineage>
</organism>
<comment type="caution">
    <text evidence="2">The sequence shown here is derived from an EMBL/GenBank/DDBJ whole genome shotgun (WGS) entry which is preliminary data.</text>
</comment>
<reference evidence="2 3" key="1">
    <citation type="submission" date="2014-09" db="EMBL/GenBank/DDBJ databases">
        <title>Draft genome sequence of Streptomyces natalensis ATCC 27448, producer of the antifungal pimaricin.</title>
        <authorList>
            <person name="Mendes M.V."/>
            <person name="Beites T."/>
            <person name="Pires S."/>
            <person name="Santos C.L."/>
            <person name="Moradas-Ferreira P."/>
        </authorList>
    </citation>
    <scope>NUCLEOTIDE SEQUENCE [LARGE SCALE GENOMIC DNA]</scope>
    <source>
        <strain evidence="2 3">ATCC 27448</strain>
    </source>
</reference>
<sequence length="68" mass="7871">MRRTPIWIHHIQQDPHVFSQRHHGQVGVAVQSFGEFLHRQGDILISAGMGTSPHDRHQHRRVSPQLHS</sequence>
<accession>A0A0D7CST2</accession>
<name>A0A0D7CST2_9ACTN</name>